<dbReference type="Gene3D" id="3.90.25.10">
    <property type="entry name" value="UDP-galactose 4-epimerase, domain 1"/>
    <property type="match status" value="1"/>
</dbReference>
<dbReference type="PROSITE" id="PS00061">
    <property type="entry name" value="ADH_SHORT"/>
    <property type="match status" value="1"/>
</dbReference>
<keyword evidence="2" id="KW-0456">Lyase</keyword>
<dbReference type="NCBIfam" id="TIGR02622">
    <property type="entry name" value="CDP_4_6_dhtase"/>
    <property type="match status" value="1"/>
</dbReference>
<evidence type="ECO:0000313" key="2">
    <source>
        <dbReference type="EMBL" id="QGU32552.1"/>
    </source>
</evidence>
<dbReference type="InterPro" id="IPR036291">
    <property type="entry name" value="NAD(P)-bd_dom_sf"/>
</dbReference>
<dbReference type="EMBL" id="CP039268">
    <property type="protein sequence ID" value="QGU32552.1"/>
    <property type="molecule type" value="Genomic_DNA"/>
</dbReference>
<proteinExistence type="predicted"/>
<dbReference type="SUPFAM" id="SSF51735">
    <property type="entry name" value="NAD(P)-binding Rossmann-fold domains"/>
    <property type="match status" value="1"/>
</dbReference>
<dbReference type="GO" id="GO:0047733">
    <property type="term" value="F:CDP-glucose 4,6-dehydratase activity"/>
    <property type="evidence" value="ECO:0007669"/>
    <property type="project" value="UniProtKB-EC"/>
</dbReference>
<dbReference type="RefSeq" id="WP_153974748.1">
    <property type="nucleotide sequence ID" value="NZ_CP039268.1"/>
</dbReference>
<dbReference type="InterPro" id="IPR013445">
    <property type="entry name" value="CDP_4_6_deHydtase"/>
</dbReference>
<accession>A0A6I6E470</accession>
<dbReference type="Pfam" id="PF16363">
    <property type="entry name" value="GDP_Man_Dehyd"/>
    <property type="match status" value="1"/>
</dbReference>
<feature type="domain" description="NAD(P)-binding" evidence="1">
    <location>
        <begin position="12"/>
        <end position="321"/>
    </location>
</feature>
<dbReference type="KEGG" id="ttp:E6P07_05860"/>
<dbReference type="InterPro" id="IPR050177">
    <property type="entry name" value="Lipid_A_modif_metabolic_enz"/>
</dbReference>
<dbReference type="AlphaFoldDB" id="A0A6I6E470"/>
<protein>
    <submittedName>
        <fullName evidence="2">CDP-glucose 4,6-dehydratase</fullName>
        <ecNumber evidence="2">4.2.1.45</ecNumber>
    </submittedName>
</protein>
<dbReference type="Proteomes" id="UP000426424">
    <property type="component" value="Chromosome"/>
</dbReference>
<name>A0A6I6E470_THETI</name>
<dbReference type="OrthoDB" id="9779041at2"/>
<keyword evidence="3" id="KW-1185">Reference proteome</keyword>
<dbReference type="PANTHER" id="PTHR43245">
    <property type="entry name" value="BIFUNCTIONAL POLYMYXIN RESISTANCE PROTEIN ARNA"/>
    <property type="match status" value="1"/>
</dbReference>
<dbReference type="Gene3D" id="3.40.50.720">
    <property type="entry name" value="NAD(P)-binding Rossmann-like Domain"/>
    <property type="match status" value="1"/>
</dbReference>
<sequence length="351" mass="39224">MTPGFWRRRRVFITGHTGFKGGWLTLWLSELGAEVYGYALEPPTTPNLFTVAHLSECLSGDVRGDVRDLQALGRAMLDVEPEIVLHLAAQPLVRAGYADPVATYAINVMGTVHLLEAVRLCPSVRAAIVVTTDKCYDNREWVWPYRENDPLGGHDPYSSSKAAAELVTQAYRSAFLADSGVQIASVRAGNVIGGGDWARDRLIPDVLRALDAGEAVRLRSPQAIRPWQHVLEPLAGYLSLAERLHAQEREMATAWNFGPDPGDAWTVEQVVHRLCECTQGHWQIDPDPGPRESVRLDLDSTQARIRLGWRPRWNLAQALERTLAWHRAWRAGADMQVVSRDQIRDYQAILS</sequence>
<evidence type="ECO:0000259" key="1">
    <source>
        <dbReference type="Pfam" id="PF16363"/>
    </source>
</evidence>
<evidence type="ECO:0000313" key="3">
    <source>
        <dbReference type="Proteomes" id="UP000426424"/>
    </source>
</evidence>
<reference evidence="2 3" key="1">
    <citation type="submission" date="2019-12" db="EMBL/GenBank/DDBJ databases">
        <title>The complete genome of the thermophilic, anoxygenic phototrophic gammaproteobacterium Thermochromatium tepidum.</title>
        <authorList>
            <person name="Sattley W.M."/>
            <person name="Swingley W.D."/>
            <person name="Burchell B.M."/>
            <person name="Gurbani S.A."/>
            <person name="Kujawa C.M."/>
            <person name="Nuccio D.A."/>
            <person name="Schladweiler J."/>
            <person name="Shaffer K.N."/>
            <person name="Stokes L.M."/>
            <person name="Touchman J.W."/>
            <person name="Blankenship R.E."/>
            <person name="Madigan M.T."/>
        </authorList>
    </citation>
    <scope>NUCLEOTIDE SEQUENCE [LARGE SCALE GENOMIC DNA]</scope>
    <source>
        <strain evidence="2 3">ATCC 43061</strain>
    </source>
</reference>
<gene>
    <name evidence="2" type="primary">rfbG</name>
    <name evidence="2" type="ORF">E6P07_05860</name>
</gene>
<dbReference type="CDD" id="cd05252">
    <property type="entry name" value="CDP_GD_SDR_e"/>
    <property type="match status" value="1"/>
</dbReference>
<dbReference type="PANTHER" id="PTHR43245:SF10">
    <property type="entry name" value="SUGAR DEHYDRATASE_EPIMERASE YFNG-RELATED"/>
    <property type="match status" value="1"/>
</dbReference>
<organism evidence="2 3">
    <name type="scientific">Thermochromatium tepidum ATCC 43061</name>
    <dbReference type="NCBI Taxonomy" id="316276"/>
    <lineage>
        <taxon>Bacteria</taxon>
        <taxon>Pseudomonadati</taxon>
        <taxon>Pseudomonadota</taxon>
        <taxon>Gammaproteobacteria</taxon>
        <taxon>Chromatiales</taxon>
        <taxon>Chromatiaceae</taxon>
        <taxon>Thermochromatium</taxon>
    </lineage>
</organism>
<dbReference type="EC" id="4.2.1.45" evidence="2"/>
<dbReference type="InterPro" id="IPR016040">
    <property type="entry name" value="NAD(P)-bd_dom"/>
</dbReference>
<dbReference type="InterPro" id="IPR020904">
    <property type="entry name" value="Sc_DH/Rdtase_CS"/>
</dbReference>